<dbReference type="EC" id="2.5.1.54" evidence="1"/>
<accession>E6QNE4</accession>
<protein>
    <submittedName>
        <fullName evidence="1">3-deoxy-7-phosphoheptulonate synthase</fullName>
        <ecNumber evidence="1">2.5.1.54</ecNumber>
    </submittedName>
</protein>
<comment type="caution">
    <text evidence="1">The sequence shown here is derived from an EMBL/GenBank/DDBJ whole genome shotgun (WGS) entry which is preliminary data.</text>
</comment>
<dbReference type="EMBL" id="CABQ01000270">
    <property type="protein sequence ID" value="CBI08765.1"/>
    <property type="molecule type" value="Genomic_DNA"/>
</dbReference>
<organism evidence="1">
    <name type="scientific">mine drainage metagenome</name>
    <dbReference type="NCBI Taxonomy" id="410659"/>
    <lineage>
        <taxon>unclassified sequences</taxon>
        <taxon>metagenomes</taxon>
        <taxon>ecological metagenomes</taxon>
    </lineage>
</organism>
<dbReference type="GO" id="GO:0003849">
    <property type="term" value="F:3-deoxy-7-phosphoheptulonate synthase activity"/>
    <property type="evidence" value="ECO:0007669"/>
    <property type="project" value="UniProtKB-EC"/>
</dbReference>
<evidence type="ECO:0000313" key="1">
    <source>
        <dbReference type="EMBL" id="CBI08765.1"/>
    </source>
</evidence>
<proteinExistence type="predicted"/>
<keyword evidence="1" id="KW-0808">Transferase</keyword>
<sequence length="46" mass="5213">MILILNPNVDEQSAEYRQLLAQLAALPGIQTRVHVEHGNEQKLTEM</sequence>
<dbReference type="AlphaFoldDB" id="E6QNE4"/>
<gene>
    <name evidence="1" type="ORF">CARN6_2274</name>
</gene>
<name>E6QNE4_9ZZZZ</name>
<reference evidence="1" key="1">
    <citation type="submission" date="2009-10" db="EMBL/GenBank/DDBJ databases">
        <title>Diversity of trophic interactions inside an arsenic-rich microbial ecosystem.</title>
        <authorList>
            <person name="Bertin P.N."/>
            <person name="Heinrich-Salmeron A."/>
            <person name="Pelletier E."/>
            <person name="Goulhen-Chollet F."/>
            <person name="Arsene-Ploetze F."/>
            <person name="Gallien S."/>
            <person name="Calteau A."/>
            <person name="Vallenet D."/>
            <person name="Casiot C."/>
            <person name="Chane-Woon-Ming B."/>
            <person name="Giloteaux L."/>
            <person name="Barakat M."/>
            <person name="Bonnefoy V."/>
            <person name="Bruneel O."/>
            <person name="Chandler M."/>
            <person name="Cleiss J."/>
            <person name="Duran R."/>
            <person name="Elbaz-Poulichet F."/>
            <person name="Fonknechten N."/>
            <person name="Lauga B."/>
            <person name="Mornico D."/>
            <person name="Ortet P."/>
            <person name="Schaeffer C."/>
            <person name="Siguier P."/>
            <person name="Alexander Thil Smith A."/>
            <person name="Van Dorsselaer A."/>
            <person name="Weissenbach J."/>
            <person name="Medigue C."/>
            <person name="Le Paslier D."/>
        </authorList>
    </citation>
    <scope>NUCLEOTIDE SEQUENCE</scope>
</reference>